<keyword evidence="1" id="KW-0732">Signal</keyword>
<gene>
    <name evidence="2" type="ORF">ABMA28_011117</name>
</gene>
<feature type="chain" id="PRO_5044778062" evidence="1">
    <location>
        <begin position="22"/>
        <end position="120"/>
    </location>
</feature>
<name>A0ABD0S689_LOXSC</name>
<dbReference type="AlphaFoldDB" id="A0ABD0S689"/>
<feature type="signal peptide" evidence="1">
    <location>
        <begin position="1"/>
        <end position="21"/>
    </location>
</feature>
<evidence type="ECO:0000313" key="3">
    <source>
        <dbReference type="Proteomes" id="UP001549921"/>
    </source>
</evidence>
<sequence length="120" mass="11849">MSPFKFLCLCIQACLLQVAYSQVITTGYNSGLSGISGLNFNNGISSFGVPDVSAVAQLPVTGAYGGSGIGEMTVAGEMTATGQTIVTGQVPVIGTVTFSGYIPASGVVSVAGNCGCGNGI</sequence>
<evidence type="ECO:0000313" key="2">
    <source>
        <dbReference type="EMBL" id="KAL0809584.1"/>
    </source>
</evidence>
<comment type="caution">
    <text evidence="2">The sequence shown here is derived from an EMBL/GenBank/DDBJ whole genome shotgun (WGS) entry which is preliminary data.</text>
</comment>
<reference evidence="2 3" key="1">
    <citation type="submission" date="2024-06" db="EMBL/GenBank/DDBJ databases">
        <title>A chromosome-level genome assembly of beet webworm, Loxostege sticticalis.</title>
        <authorList>
            <person name="Zhang Y."/>
        </authorList>
    </citation>
    <scope>NUCLEOTIDE SEQUENCE [LARGE SCALE GENOMIC DNA]</scope>
    <source>
        <strain evidence="2">AQ028</strain>
        <tissue evidence="2">Male pupae</tissue>
    </source>
</reference>
<accession>A0ABD0S689</accession>
<evidence type="ECO:0000256" key="1">
    <source>
        <dbReference type="SAM" id="SignalP"/>
    </source>
</evidence>
<protein>
    <submittedName>
        <fullName evidence="2">Uncharacterized protein</fullName>
    </submittedName>
</protein>
<dbReference type="Proteomes" id="UP001549921">
    <property type="component" value="Unassembled WGS sequence"/>
</dbReference>
<organism evidence="2 3">
    <name type="scientific">Loxostege sticticalis</name>
    <name type="common">Beet webworm moth</name>
    <dbReference type="NCBI Taxonomy" id="481309"/>
    <lineage>
        <taxon>Eukaryota</taxon>
        <taxon>Metazoa</taxon>
        <taxon>Ecdysozoa</taxon>
        <taxon>Arthropoda</taxon>
        <taxon>Hexapoda</taxon>
        <taxon>Insecta</taxon>
        <taxon>Pterygota</taxon>
        <taxon>Neoptera</taxon>
        <taxon>Endopterygota</taxon>
        <taxon>Lepidoptera</taxon>
        <taxon>Glossata</taxon>
        <taxon>Ditrysia</taxon>
        <taxon>Pyraloidea</taxon>
        <taxon>Crambidae</taxon>
        <taxon>Pyraustinae</taxon>
        <taxon>Loxostege</taxon>
    </lineage>
</organism>
<proteinExistence type="predicted"/>
<dbReference type="EMBL" id="JBEDNZ010000028">
    <property type="protein sequence ID" value="KAL0809584.1"/>
    <property type="molecule type" value="Genomic_DNA"/>
</dbReference>